<dbReference type="PRINTS" id="PR01217">
    <property type="entry name" value="PRICHEXTENSN"/>
</dbReference>
<evidence type="ECO:0000256" key="2">
    <source>
        <dbReference type="SAM" id="SignalP"/>
    </source>
</evidence>
<feature type="compositionally biased region" description="Pro residues" evidence="1">
    <location>
        <begin position="111"/>
        <end position="125"/>
    </location>
</feature>
<dbReference type="RefSeq" id="WP_370890709.1">
    <property type="nucleotide sequence ID" value="NZ_JBGJLR010000002.1"/>
</dbReference>
<feature type="region of interest" description="Disordered" evidence="1">
    <location>
        <begin position="111"/>
        <end position="231"/>
    </location>
</feature>
<keyword evidence="4" id="KW-1185">Reference proteome</keyword>
<reference evidence="3 4" key="1">
    <citation type="submission" date="2024-08" db="EMBL/GenBank/DDBJ databases">
        <authorList>
            <person name="Feng Z."/>
            <person name="Ronholm J."/>
        </authorList>
    </citation>
    <scope>NUCLEOTIDE SEQUENCE [LARGE SCALE GENOMIC DNA]</scope>
    <source>
        <strain evidence="3 4">4-AB0-8</strain>
    </source>
</reference>
<gene>
    <name evidence="3" type="ORF">ACBP88_03575</name>
</gene>
<protein>
    <recommendedName>
        <fullName evidence="5">YXWGXW repeat-containing protein</fullName>
    </recommendedName>
</protein>
<sequence>MSSTVSSRPRHLSVRLWAAAAAVAGTALLSGCVVAPLEDGYNDYGYTSTTVYTTYGHPPPPRVEYRYAAPSPSHIWIGGDWFWGGSRYDWRPGYWAPPGYRPVPRPPHPGYAPPPPVRPMPPMPSRPSIRPDEQPRPPYWRPEGGQPPQVRPERPRPGVDRPQILPSYPSQPGMERPERPRPPHIRADDGERPRPDMRPDRPRPEARPAWRSDAEESRRPFPRRERDRRDE</sequence>
<evidence type="ECO:0000313" key="4">
    <source>
        <dbReference type="Proteomes" id="UP001567350"/>
    </source>
</evidence>
<comment type="caution">
    <text evidence="3">The sequence shown here is derived from an EMBL/GenBank/DDBJ whole genome shotgun (WGS) entry which is preliminary data.</text>
</comment>
<feature type="chain" id="PRO_5045297341" description="YXWGXW repeat-containing protein" evidence="2">
    <location>
        <begin position="36"/>
        <end position="231"/>
    </location>
</feature>
<dbReference type="Proteomes" id="UP001567350">
    <property type="component" value="Unassembled WGS sequence"/>
</dbReference>
<feature type="compositionally biased region" description="Basic and acidic residues" evidence="1">
    <location>
        <begin position="175"/>
        <end position="231"/>
    </location>
</feature>
<proteinExistence type="predicted"/>
<dbReference type="EMBL" id="JBGJLR010000002">
    <property type="protein sequence ID" value="MEZ2738550.1"/>
    <property type="molecule type" value="Genomic_DNA"/>
</dbReference>
<evidence type="ECO:0008006" key="5">
    <source>
        <dbReference type="Google" id="ProtNLM"/>
    </source>
</evidence>
<feature type="signal peptide" evidence="2">
    <location>
        <begin position="1"/>
        <end position="35"/>
    </location>
</feature>
<evidence type="ECO:0000256" key="1">
    <source>
        <dbReference type="SAM" id="MobiDB-lite"/>
    </source>
</evidence>
<keyword evidence="2" id="KW-0732">Signal</keyword>
<name>A0ABV4ICL4_9BURK</name>
<accession>A0ABV4ICL4</accession>
<evidence type="ECO:0000313" key="3">
    <source>
        <dbReference type="EMBL" id="MEZ2738550.1"/>
    </source>
</evidence>
<organism evidence="3 4">
    <name type="scientific">Comamonas jiangduensis</name>
    <dbReference type="NCBI Taxonomy" id="1194168"/>
    <lineage>
        <taxon>Bacteria</taxon>
        <taxon>Pseudomonadati</taxon>
        <taxon>Pseudomonadota</taxon>
        <taxon>Betaproteobacteria</taxon>
        <taxon>Burkholderiales</taxon>
        <taxon>Comamonadaceae</taxon>
        <taxon>Comamonas</taxon>
    </lineage>
</organism>